<name>A0ABV2YXI1_9ACTN</name>
<accession>A0ABV2YXI1</accession>
<dbReference type="InterPro" id="IPR036291">
    <property type="entry name" value="NAD(P)-bd_dom_sf"/>
</dbReference>
<dbReference type="PANTHER" id="PTHR44196:SF1">
    <property type="entry name" value="DEHYDROGENASE_REDUCTASE SDR FAMILY MEMBER 7B"/>
    <property type="match status" value="1"/>
</dbReference>
<evidence type="ECO:0000256" key="1">
    <source>
        <dbReference type="ARBA" id="ARBA00006484"/>
    </source>
</evidence>
<comment type="similarity">
    <text evidence="1">Belongs to the short-chain dehydrogenases/reductases (SDR) family.</text>
</comment>
<sequence>MLVTGAGNGIGRAASLRLARFGHEVFAAVGTPEEAARLTAEAAADGAPRLRAFPLDVTDAGACAAAVTEIGERTGGGPWGLVNAAAAVAARAVEETDEAEIRRLLEVNCLAAGRLARLVLPAMRRRGDGRIVMVSSVSGRAVLPWLGWYGASRAAATAMTHALRMETAGTGVRVVLLEHGVHLTGLLTEAAESLERPSTVSPGFTRSYRATAAALRDRARYTGAELPAAAVHRALTAPRPAARYVVGRDARVGAVLDTCLPYRWGDPVKRALLGLTAPHPATRALARAFRLPRL</sequence>
<reference evidence="3 4" key="1">
    <citation type="submission" date="2024-06" db="EMBL/GenBank/DDBJ databases">
        <title>The Natural Products Discovery Center: Release of the First 8490 Sequenced Strains for Exploring Actinobacteria Biosynthetic Diversity.</title>
        <authorList>
            <person name="Kalkreuter E."/>
            <person name="Kautsar S.A."/>
            <person name="Yang D."/>
            <person name="Bader C.D."/>
            <person name="Teijaro C.N."/>
            <person name="Fluegel L."/>
            <person name="Davis C.M."/>
            <person name="Simpson J.R."/>
            <person name="Lauterbach L."/>
            <person name="Steele A.D."/>
            <person name="Gui C."/>
            <person name="Meng S."/>
            <person name="Li G."/>
            <person name="Viehrig K."/>
            <person name="Ye F."/>
            <person name="Su P."/>
            <person name="Kiefer A.F."/>
            <person name="Nichols A."/>
            <person name="Cepeda A.J."/>
            <person name="Yan W."/>
            <person name="Fan B."/>
            <person name="Jiang Y."/>
            <person name="Adhikari A."/>
            <person name="Zheng C.-J."/>
            <person name="Schuster L."/>
            <person name="Cowan T.M."/>
            <person name="Smanski M.J."/>
            <person name="Chevrette M.G."/>
            <person name="De Carvalho L.P.S."/>
            <person name="Shen B."/>
        </authorList>
    </citation>
    <scope>NUCLEOTIDE SEQUENCE [LARGE SCALE GENOMIC DNA]</scope>
    <source>
        <strain evidence="3 4">NPDC033039</strain>
    </source>
</reference>
<dbReference type="InterPro" id="IPR002347">
    <property type="entry name" value="SDR_fam"/>
</dbReference>
<evidence type="ECO:0000313" key="3">
    <source>
        <dbReference type="EMBL" id="MEU3710455.1"/>
    </source>
</evidence>
<dbReference type="Proteomes" id="UP001550853">
    <property type="component" value="Unassembled WGS sequence"/>
</dbReference>
<gene>
    <name evidence="3" type="ORF">AB0E61_10160</name>
</gene>
<protein>
    <submittedName>
        <fullName evidence="3">SDR family NAD(P)-dependent oxidoreductase</fullName>
    </submittedName>
</protein>
<keyword evidence="4" id="KW-1185">Reference proteome</keyword>
<comment type="caution">
    <text evidence="3">The sequence shown here is derived from an EMBL/GenBank/DDBJ whole genome shotgun (WGS) entry which is preliminary data.</text>
</comment>
<dbReference type="SUPFAM" id="SSF51735">
    <property type="entry name" value="NAD(P)-binding Rossmann-fold domains"/>
    <property type="match status" value="1"/>
</dbReference>
<dbReference type="PANTHER" id="PTHR44196">
    <property type="entry name" value="DEHYDROGENASE/REDUCTASE SDR FAMILY MEMBER 7B"/>
    <property type="match status" value="1"/>
</dbReference>
<dbReference type="Gene3D" id="3.40.50.720">
    <property type="entry name" value="NAD(P)-binding Rossmann-like Domain"/>
    <property type="match status" value="1"/>
</dbReference>
<dbReference type="RefSeq" id="WP_245655007.1">
    <property type="nucleotide sequence ID" value="NZ_JBEZVI010000006.1"/>
</dbReference>
<evidence type="ECO:0000256" key="2">
    <source>
        <dbReference type="ARBA" id="ARBA00023002"/>
    </source>
</evidence>
<dbReference type="EMBL" id="JBEZVI010000006">
    <property type="protein sequence ID" value="MEU3710455.1"/>
    <property type="molecule type" value="Genomic_DNA"/>
</dbReference>
<organism evidence="3 4">
    <name type="scientific">Streptomyces catenulae</name>
    <dbReference type="NCBI Taxonomy" id="66875"/>
    <lineage>
        <taxon>Bacteria</taxon>
        <taxon>Bacillati</taxon>
        <taxon>Actinomycetota</taxon>
        <taxon>Actinomycetes</taxon>
        <taxon>Kitasatosporales</taxon>
        <taxon>Streptomycetaceae</taxon>
        <taxon>Streptomyces</taxon>
    </lineage>
</organism>
<evidence type="ECO:0000313" key="4">
    <source>
        <dbReference type="Proteomes" id="UP001550853"/>
    </source>
</evidence>
<dbReference type="Pfam" id="PF00106">
    <property type="entry name" value="adh_short"/>
    <property type="match status" value="1"/>
</dbReference>
<proteinExistence type="inferred from homology"/>
<dbReference type="PRINTS" id="PR00081">
    <property type="entry name" value="GDHRDH"/>
</dbReference>
<keyword evidence="2" id="KW-0560">Oxidoreductase</keyword>